<dbReference type="EMBL" id="JBJXBP010000001">
    <property type="protein sequence ID" value="KAL3848925.1"/>
    <property type="molecule type" value="Genomic_DNA"/>
</dbReference>
<dbReference type="Gene3D" id="1.10.472.10">
    <property type="entry name" value="Cyclin-like"/>
    <property type="match status" value="2"/>
</dbReference>
<evidence type="ECO:0000256" key="4">
    <source>
        <dbReference type="ARBA" id="ARBA00023306"/>
    </source>
</evidence>
<keyword evidence="2" id="KW-0132">Cell division</keyword>
<dbReference type="SMART" id="SM01332">
    <property type="entry name" value="Cyclin_C"/>
    <property type="match status" value="1"/>
</dbReference>
<evidence type="ECO:0000256" key="2">
    <source>
        <dbReference type="ARBA" id="ARBA00022618"/>
    </source>
</evidence>
<dbReference type="FunFam" id="1.10.472.10:FF:000040">
    <property type="entry name" value="D6-type cyclin"/>
    <property type="match status" value="1"/>
</dbReference>
<keyword evidence="4" id="KW-0131">Cell cycle</keyword>
<dbReference type="SUPFAM" id="SSF47954">
    <property type="entry name" value="Cyclin-like"/>
    <property type="match status" value="2"/>
</dbReference>
<dbReference type="InterPro" id="IPR006671">
    <property type="entry name" value="Cyclin_N"/>
</dbReference>
<dbReference type="GO" id="GO:0051301">
    <property type="term" value="P:cell division"/>
    <property type="evidence" value="ECO:0007669"/>
    <property type="project" value="UniProtKB-KW"/>
</dbReference>
<evidence type="ECO:0000313" key="7">
    <source>
        <dbReference type="Proteomes" id="UP001634393"/>
    </source>
</evidence>
<dbReference type="CDD" id="cd20544">
    <property type="entry name" value="CYCLIN_AtCycD-like_rpt2"/>
    <property type="match status" value="1"/>
</dbReference>
<organism evidence="6 7">
    <name type="scientific">Penstemon smallii</name>
    <dbReference type="NCBI Taxonomy" id="265156"/>
    <lineage>
        <taxon>Eukaryota</taxon>
        <taxon>Viridiplantae</taxon>
        <taxon>Streptophyta</taxon>
        <taxon>Embryophyta</taxon>
        <taxon>Tracheophyta</taxon>
        <taxon>Spermatophyta</taxon>
        <taxon>Magnoliopsida</taxon>
        <taxon>eudicotyledons</taxon>
        <taxon>Gunneridae</taxon>
        <taxon>Pentapetalae</taxon>
        <taxon>asterids</taxon>
        <taxon>lamiids</taxon>
        <taxon>Lamiales</taxon>
        <taxon>Plantaginaceae</taxon>
        <taxon>Cheloneae</taxon>
        <taxon>Penstemon</taxon>
    </lineage>
</organism>
<dbReference type="Pfam" id="PF00134">
    <property type="entry name" value="Cyclin_N"/>
    <property type="match status" value="1"/>
</dbReference>
<evidence type="ECO:0000313" key="6">
    <source>
        <dbReference type="EMBL" id="KAL3848925.1"/>
    </source>
</evidence>
<dbReference type="Pfam" id="PF02984">
    <property type="entry name" value="Cyclin_C"/>
    <property type="match status" value="1"/>
</dbReference>
<dbReference type="AlphaFoldDB" id="A0ABD3UIU8"/>
<feature type="domain" description="Cyclin C-terminal" evidence="5">
    <location>
        <begin position="120"/>
        <end position="248"/>
    </location>
</feature>
<protein>
    <recommendedName>
        <fullName evidence="5">Cyclin C-terminal domain-containing protein</fullName>
    </recommendedName>
</protein>
<evidence type="ECO:0000256" key="3">
    <source>
        <dbReference type="ARBA" id="ARBA00023127"/>
    </source>
</evidence>
<comment type="caution">
    <text evidence="6">The sequence shown here is derived from an EMBL/GenBank/DDBJ whole genome shotgun (WGS) entry which is preliminary data.</text>
</comment>
<name>A0ABD3UIU8_9LAMI</name>
<dbReference type="PANTHER" id="PTHR10177">
    <property type="entry name" value="CYCLINS"/>
    <property type="match status" value="1"/>
</dbReference>
<dbReference type="InterPro" id="IPR004367">
    <property type="entry name" value="Cyclin_C-dom"/>
</dbReference>
<dbReference type="InterPro" id="IPR036915">
    <property type="entry name" value="Cyclin-like_sf"/>
</dbReference>
<keyword evidence="3" id="KW-0195">Cyclin</keyword>
<accession>A0ABD3UIU8</accession>
<evidence type="ECO:0000256" key="1">
    <source>
        <dbReference type="ARBA" id="ARBA00009065"/>
    </source>
</evidence>
<dbReference type="Proteomes" id="UP001634393">
    <property type="component" value="Unassembled WGS sequence"/>
</dbReference>
<keyword evidence="7" id="KW-1185">Reference proteome</keyword>
<reference evidence="6 7" key="1">
    <citation type="submission" date="2024-12" db="EMBL/GenBank/DDBJ databases">
        <title>The unique morphological basis and parallel evolutionary history of personate flowers in Penstemon.</title>
        <authorList>
            <person name="Depatie T.H."/>
            <person name="Wessinger C.A."/>
        </authorList>
    </citation>
    <scope>NUCLEOTIDE SEQUENCE [LARGE SCALE GENOMIC DNA]</scope>
    <source>
        <strain evidence="6">WTNN_2</strain>
        <tissue evidence="6">Leaf</tissue>
    </source>
</reference>
<comment type="similarity">
    <text evidence="1">Belongs to the cyclin family. Cyclin D subfamily.</text>
</comment>
<proteinExistence type="inferred from homology"/>
<gene>
    <name evidence="6" type="ORF">ACJIZ3_010807</name>
</gene>
<evidence type="ECO:0000259" key="5">
    <source>
        <dbReference type="SMART" id="SM01332"/>
    </source>
</evidence>
<sequence>MEFEFDLENPLPPSNEKYPSLFYIENDHMPSKTYIQSLNSADLNLTIRREIVSSIFDLREVKPWILKLVAISCISLALKMRKTECSVSDLQDGGLIFDSLTIERMEMLILGALKWRMRSINPFSFINFFIPFFKFKDNASIQALKNRATEIILKAQNDIKLLEFKPSIVSATALLSATHELFPMQLPSFRDGIYSCTYVQKETLLNCYNLMQEVAMDGYESVSNMAKSSCTPDNVLDLHCFSSSISNSKDNQTSEITYINGNEIRDLKRRKIDDFAMDE</sequence>
<dbReference type="InterPro" id="IPR039361">
    <property type="entry name" value="Cyclin"/>
</dbReference>